<dbReference type="GO" id="GO:0005576">
    <property type="term" value="C:extracellular region"/>
    <property type="evidence" value="ECO:0007669"/>
    <property type="project" value="InterPro"/>
</dbReference>
<dbReference type="SUPFAM" id="SSF55545">
    <property type="entry name" value="beta-N-acetylhexosaminidase-like domain"/>
    <property type="match status" value="1"/>
</dbReference>
<dbReference type="Pfam" id="PF07477">
    <property type="entry name" value="Glyco_hydro_67C"/>
    <property type="match status" value="1"/>
</dbReference>
<dbReference type="PANTHER" id="PTHR39207">
    <property type="entry name" value="ALPHA-GLUCURONIDASE A"/>
    <property type="match status" value="1"/>
</dbReference>
<dbReference type="STRING" id="37658.SAMN05661086_01693"/>
<dbReference type="SUPFAM" id="SSF51445">
    <property type="entry name" value="(Trans)glycosidases"/>
    <property type="match status" value="1"/>
</dbReference>
<feature type="active site" description="Proton donor" evidence="2">
    <location>
        <position position="274"/>
    </location>
</feature>
<dbReference type="InterPro" id="IPR029018">
    <property type="entry name" value="Hex-like_dom2"/>
</dbReference>
<feature type="domain" description="Glycosyl hydrolase family 67 catalytic" evidence="4">
    <location>
        <begin position="125"/>
        <end position="441"/>
    </location>
</feature>
<dbReference type="Gene3D" id="3.30.379.10">
    <property type="entry name" value="Chitobiase/beta-hexosaminidase domain 2-like"/>
    <property type="match status" value="1"/>
</dbReference>
<dbReference type="GO" id="GO:0045493">
    <property type="term" value="P:xylan catabolic process"/>
    <property type="evidence" value="ECO:0007669"/>
    <property type="project" value="InterPro"/>
</dbReference>
<feature type="active site" description="Proton acceptor" evidence="2">
    <location>
        <position position="381"/>
    </location>
</feature>
<dbReference type="Proteomes" id="UP000199659">
    <property type="component" value="Unassembled WGS sequence"/>
</dbReference>
<gene>
    <name evidence="5" type="ORF">SAMN05661086_01693</name>
</gene>
<dbReference type="InterPro" id="IPR011395">
    <property type="entry name" value="Glyco_hydro_67_aGlcAse"/>
</dbReference>
<protein>
    <submittedName>
        <fullName evidence="5">Alpha-glucuronidase</fullName>
    </submittedName>
</protein>
<evidence type="ECO:0000256" key="2">
    <source>
        <dbReference type="PIRSR" id="PIRSR029900-1"/>
    </source>
</evidence>
<evidence type="ECO:0000313" key="5">
    <source>
        <dbReference type="EMBL" id="SFR78428.1"/>
    </source>
</evidence>
<dbReference type="Gene3D" id="3.90.1330.10">
    <property type="entry name" value="Alpha-glucuronidase, C-terminal domain"/>
    <property type="match status" value="1"/>
</dbReference>
<keyword evidence="1" id="KW-0378">Hydrolase</keyword>
<accession>A0A1I6JHG4</accession>
<proteinExistence type="predicted"/>
<dbReference type="GO" id="GO:0033939">
    <property type="term" value="F:xylan alpha-1,2-glucuronosidase activity"/>
    <property type="evidence" value="ECO:0007669"/>
    <property type="project" value="TreeGrafter"/>
</dbReference>
<evidence type="ECO:0000256" key="1">
    <source>
        <dbReference type="ARBA" id="ARBA00022801"/>
    </source>
</evidence>
<dbReference type="Pfam" id="PF07488">
    <property type="entry name" value="Glyco_hydro_67M"/>
    <property type="match status" value="1"/>
</dbReference>
<evidence type="ECO:0000313" key="6">
    <source>
        <dbReference type="Proteomes" id="UP000199659"/>
    </source>
</evidence>
<name>A0A1I6JHG4_9FIRM</name>
<organism evidence="5 6">
    <name type="scientific">Anaeromicropila populeti</name>
    <dbReference type="NCBI Taxonomy" id="37658"/>
    <lineage>
        <taxon>Bacteria</taxon>
        <taxon>Bacillati</taxon>
        <taxon>Bacillota</taxon>
        <taxon>Clostridia</taxon>
        <taxon>Lachnospirales</taxon>
        <taxon>Lachnospiraceae</taxon>
        <taxon>Anaeromicropila</taxon>
    </lineage>
</organism>
<evidence type="ECO:0000259" key="3">
    <source>
        <dbReference type="Pfam" id="PF07477"/>
    </source>
</evidence>
<keyword evidence="6" id="KW-1185">Reference proteome</keyword>
<dbReference type="PANTHER" id="PTHR39207:SF1">
    <property type="entry name" value="ALPHA-GLUCURONIDASE A"/>
    <property type="match status" value="1"/>
</dbReference>
<reference evidence="5 6" key="1">
    <citation type="submission" date="2016-10" db="EMBL/GenBank/DDBJ databases">
        <authorList>
            <person name="de Groot N.N."/>
        </authorList>
    </citation>
    <scope>NUCLEOTIDE SEQUENCE [LARGE SCALE GENOMIC DNA]</scope>
    <source>
        <strain evidence="5 6">743A</strain>
    </source>
</reference>
<dbReference type="OrthoDB" id="339499at2"/>
<dbReference type="InterPro" id="IPR011099">
    <property type="entry name" value="Glyco_hydro_67_C"/>
</dbReference>
<dbReference type="Gene3D" id="3.20.20.80">
    <property type="entry name" value="Glycosidases"/>
    <property type="match status" value="1"/>
</dbReference>
<feature type="domain" description="Glycosyl hydrolase family 67 C-terminal" evidence="3">
    <location>
        <begin position="442"/>
        <end position="663"/>
    </location>
</feature>
<dbReference type="GO" id="GO:0046559">
    <property type="term" value="F:alpha-glucuronidase activity"/>
    <property type="evidence" value="ECO:0007669"/>
    <property type="project" value="InterPro"/>
</dbReference>
<feature type="active site" description="Proton acceptor" evidence="2">
    <location>
        <position position="353"/>
    </location>
</feature>
<evidence type="ECO:0000259" key="4">
    <source>
        <dbReference type="Pfam" id="PF07488"/>
    </source>
</evidence>
<sequence length="666" mass="76527">MEYTNCWLQYRRISDKNIAELEIYCDLDGKTASCGIEELKIGFQELYGRVVKKVKQETEFKNCEKGILLKITTDISGKEEYCIQCEEGKCVISALTETGILYGVFSVLRNLQIQQVEDFNTWTYAERKSPSNPLRMLNHWDNMDGSIERGYSGESFFFCKNEVLVNERLKAYARMIASVGINGVVLNNVNVKGAATALISERYYEKLQLISELFLSYGIKLFLSINFAAPMELGGLAVADPCNEGVMQWWRKKANEIWDNIPGLGGFLVKADSEGRPGPFTYGRTHADGANMLARAIAPYEGIVIWRCFVYNCQQNWRDTKTDRARAGYDNFMPLDGMFEDNVILQIKNGPMDFQVREPVSPLFGALKNTNMMLELQIAQEYTGQQRHVCYLIPWFQQILGFNTFCKSEHSKVSDIVSGRTYNQKNCGMAAVANTGNDVNWTGHDLAAANLYGFGRLAFDTELNPECIGTEWVLQTFGFHEKVKETILTILMKSWLTYEKYTSPLGIGWMVKPNVHYGPDVDGYEYDRWGTYHRADHKAIGVDRTEMGTGYCSQYNEPLASIFADRKRCPEELLLFFHHVEYDYMLSTGKTVLQHIYDTHFEGAAEAAQFYEMWQKLKGLVDEDCYQRTLERFHHQKEHALEWRDVINSYFYRKTGVDDKKGRLLY</sequence>
<dbReference type="RefSeq" id="WP_092560244.1">
    <property type="nucleotide sequence ID" value="NZ_FOYZ01000005.1"/>
</dbReference>
<dbReference type="EMBL" id="FOYZ01000005">
    <property type="protein sequence ID" value="SFR78428.1"/>
    <property type="molecule type" value="Genomic_DNA"/>
</dbReference>
<dbReference type="AlphaFoldDB" id="A0A1I6JHG4"/>
<dbReference type="PIRSF" id="PIRSF029900">
    <property type="entry name" value="Alpha-glucuronds"/>
    <property type="match status" value="1"/>
</dbReference>
<dbReference type="InterPro" id="IPR037054">
    <property type="entry name" value="A-glucoronidase_C_sf"/>
</dbReference>
<dbReference type="InterPro" id="IPR017853">
    <property type="entry name" value="GH"/>
</dbReference>
<dbReference type="InterPro" id="IPR011100">
    <property type="entry name" value="Glyco_hydro_67_cat"/>
</dbReference>